<dbReference type="Proteomes" id="UP000006415">
    <property type="component" value="Unassembled WGS sequence"/>
</dbReference>
<evidence type="ECO:0000259" key="2">
    <source>
        <dbReference type="SMART" id="SM00382"/>
    </source>
</evidence>
<reference evidence="3 4" key="1">
    <citation type="submission" date="2012-01" db="EMBL/GenBank/DDBJ databases">
        <title>The Genome Sequence of Scardovia wiggsiae F0424.</title>
        <authorList>
            <consortium name="The Broad Institute Genome Sequencing Platform"/>
            <person name="Earl A."/>
            <person name="Ward D."/>
            <person name="Feldgarden M."/>
            <person name="Gevers D."/>
            <person name="Izard J."/>
            <person name="Ganesan A."/>
            <person name="Baranova O.V."/>
            <person name="Blanton J.M."/>
            <person name="Tanner A.C."/>
            <person name="Mathney J."/>
            <person name="Dewhirst F.E."/>
            <person name="Young S.K."/>
            <person name="Zeng Q."/>
            <person name="Gargeya S."/>
            <person name="Fitzgerald M."/>
            <person name="Haas B."/>
            <person name="Abouelleil A."/>
            <person name="Alvarado L."/>
            <person name="Arachchi H.M."/>
            <person name="Berlin A."/>
            <person name="Chapman S.B."/>
            <person name="Gearin G."/>
            <person name="Goldberg J."/>
            <person name="Griggs A."/>
            <person name="Gujja S."/>
            <person name="Hansen M."/>
            <person name="Heiman D."/>
            <person name="Howarth C."/>
            <person name="Larimer J."/>
            <person name="Lui A."/>
            <person name="MacDonald P.J.P."/>
            <person name="McCowen C."/>
            <person name="Montmayeur A."/>
            <person name="Murphy C."/>
            <person name="Neiman D."/>
            <person name="Pearson M."/>
            <person name="Priest M."/>
            <person name="Roberts A."/>
            <person name="Saif S."/>
            <person name="Shea T."/>
            <person name="Sisk P."/>
            <person name="Stolte C."/>
            <person name="Sykes S."/>
            <person name="Wortman J."/>
            <person name="Nusbaum C."/>
            <person name="Birren B."/>
        </authorList>
    </citation>
    <scope>NUCLEOTIDE SEQUENCE [LARGE SCALE GENOMIC DNA]</scope>
    <source>
        <strain evidence="3 4">F0424</strain>
    </source>
</reference>
<dbReference type="PANTHER" id="PTHR11669">
    <property type="entry name" value="REPLICATION FACTOR C / DNA POLYMERASE III GAMMA-TAU SUBUNIT"/>
    <property type="match status" value="1"/>
</dbReference>
<dbReference type="eggNOG" id="COG0470">
    <property type="taxonomic scope" value="Bacteria"/>
</dbReference>
<comment type="caution">
    <text evidence="3">The sequence shown here is derived from an EMBL/GenBank/DDBJ whole genome shotgun (WGS) entry which is preliminary data.</text>
</comment>
<dbReference type="STRING" id="857290.HMPREF9156_01188"/>
<feature type="compositionally biased region" description="Basic and acidic residues" evidence="1">
    <location>
        <begin position="29"/>
        <end position="43"/>
    </location>
</feature>
<dbReference type="Gene3D" id="3.40.50.300">
    <property type="entry name" value="P-loop containing nucleotide triphosphate hydrolases"/>
    <property type="match status" value="1"/>
</dbReference>
<dbReference type="InterPro" id="IPR050238">
    <property type="entry name" value="DNA_Rep/Repair_Clamp_Loader"/>
</dbReference>
<accession>J0DEH8</accession>
<evidence type="ECO:0000256" key="1">
    <source>
        <dbReference type="SAM" id="MobiDB-lite"/>
    </source>
</evidence>
<dbReference type="SMART" id="SM00382">
    <property type="entry name" value="AAA"/>
    <property type="match status" value="1"/>
</dbReference>
<dbReference type="Pfam" id="PF13177">
    <property type="entry name" value="DNA_pol3_delta2"/>
    <property type="match status" value="1"/>
</dbReference>
<gene>
    <name evidence="3" type="ORF">HMPREF9156_01188</name>
</gene>
<dbReference type="AlphaFoldDB" id="J0DEH8"/>
<dbReference type="InterPro" id="IPR003593">
    <property type="entry name" value="AAA+_ATPase"/>
</dbReference>
<dbReference type="InterPro" id="IPR027417">
    <property type="entry name" value="P-loop_NTPase"/>
</dbReference>
<feature type="compositionally biased region" description="Basic and acidic residues" evidence="1">
    <location>
        <begin position="50"/>
        <end position="66"/>
    </location>
</feature>
<feature type="region of interest" description="Disordered" evidence="1">
    <location>
        <begin position="25"/>
        <end position="68"/>
    </location>
</feature>
<organism evidence="3 4">
    <name type="scientific">Scardovia wiggsiae F0424</name>
    <dbReference type="NCBI Taxonomy" id="857290"/>
    <lineage>
        <taxon>Bacteria</taxon>
        <taxon>Bacillati</taxon>
        <taxon>Actinomycetota</taxon>
        <taxon>Actinomycetes</taxon>
        <taxon>Bifidobacteriales</taxon>
        <taxon>Bifidobacteriaceae</taxon>
        <taxon>Scardovia</taxon>
    </lineage>
</organism>
<dbReference type="HOGENOM" id="CLU_006229_4_1_11"/>
<dbReference type="PANTHER" id="PTHR11669:SF8">
    <property type="entry name" value="DNA POLYMERASE III SUBUNIT DELTA"/>
    <property type="match status" value="1"/>
</dbReference>
<protein>
    <submittedName>
        <fullName evidence="3">DNA polymerase III, delta' subunit</fullName>
    </submittedName>
</protein>
<evidence type="ECO:0000313" key="3">
    <source>
        <dbReference type="EMBL" id="EJD64693.1"/>
    </source>
</evidence>
<dbReference type="SUPFAM" id="SSF52540">
    <property type="entry name" value="P-loop containing nucleoside triphosphate hydrolases"/>
    <property type="match status" value="1"/>
</dbReference>
<evidence type="ECO:0000313" key="4">
    <source>
        <dbReference type="Proteomes" id="UP000006415"/>
    </source>
</evidence>
<sequence>MSVWDSIIGQQPTVDLLSRLAGAPQSWEGGDKESLHSGSKDISDQGISQEESKEGDRDGFKGDAGESVRGTLRRGRIAQSWLICGAPGSGRSRVARAFAAALECPRHGCGECAVCRQVMRDEHPDVTVLATDRVTISIDEVRKLVADSEQMPSTTPWRIIIIEDVDRMLERTTNVLLKEVEEPAERTIWLLCAPSSEDVLPTIRSRTRIVNLAVPQTAAVAKFLRSTAGADEALAKRCARLAQGHIGIARLYATDDQALADRDEIVVGVLGMRRASDAVLLASSMVDSAQGQAKTGVDRAVAQEEANFCEINGLAPGDKIPAALRPAFNAIGKKEDIRRRTVRLSRDVLDRFLNTIASVYRDISVLQNNAEDTAGIVNLENRTAIADMSARISRARTVANLHAIDAARRRLLHNGSQQLVLESLLASLVVY</sequence>
<dbReference type="OrthoDB" id="9809531at2"/>
<name>J0DEH8_9BIFI</name>
<dbReference type="GO" id="GO:0006261">
    <property type="term" value="P:DNA-templated DNA replication"/>
    <property type="evidence" value="ECO:0007669"/>
    <property type="project" value="TreeGrafter"/>
</dbReference>
<feature type="domain" description="AAA+ ATPase" evidence="2">
    <location>
        <begin position="77"/>
        <end position="215"/>
    </location>
</feature>
<proteinExistence type="predicted"/>
<dbReference type="EMBL" id="AGZS01000006">
    <property type="protein sequence ID" value="EJD64693.1"/>
    <property type="molecule type" value="Genomic_DNA"/>
</dbReference>
<keyword evidence="4" id="KW-1185">Reference proteome</keyword>
<dbReference type="NCBIfam" id="NF005926">
    <property type="entry name" value="PRK07940.1"/>
    <property type="match status" value="1"/>
</dbReference>
<dbReference type="RefSeq" id="WP_007148251.1">
    <property type="nucleotide sequence ID" value="NZ_AKCI01000001.1"/>
</dbReference>